<feature type="transmembrane region" description="Helical" evidence="1">
    <location>
        <begin position="256"/>
        <end position="276"/>
    </location>
</feature>
<keyword evidence="1" id="KW-0472">Membrane</keyword>
<evidence type="ECO:0000256" key="1">
    <source>
        <dbReference type="SAM" id="Phobius"/>
    </source>
</evidence>
<dbReference type="Pfam" id="PF02405">
    <property type="entry name" value="MlaE"/>
    <property type="match status" value="1"/>
</dbReference>
<dbReference type="PANTHER" id="PTHR30188">
    <property type="entry name" value="ABC TRANSPORTER PERMEASE PROTEIN-RELATED"/>
    <property type="match status" value="1"/>
</dbReference>
<feature type="transmembrane region" description="Helical" evidence="1">
    <location>
        <begin position="114"/>
        <end position="134"/>
    </location>
</feature>
<gene>
    <name evidence="2" type="ORF">WJX68_10845</name>
</gene>
<feature type="transmembrane region" description="Helical" evidence="1">
    <location>
        <begin position="54"/>
        <end position="81"/>
    </location>
</feature>
<keyword evidence="1" id="KW-0812">Transmembrane</keyword>
<dbReference type="PANTHER" id="PTHR30188:SF13">
    <property type="entry name" value="CONSERVED HYPOTHETICAL INTEGRAL MEMBRANE PROTEIN YRBE3B"/>
    <property type="match status" value="1"/>
</dbReference>
<feature type="transmembrane region" description="Helical" evidence="1">
    <location>
        <begin position="164"/>
        <end position="186"/>
    </location>
</feature>
<reference evidence="2 3" key="1">
    <citation type="submission" date="2024-03" db="EMBL/GenBank/DDBJ databases">
        <title>Draft genome sequence of Pseudonocardia sp. DW16-2.</title>
        <authorList>
            <person name="Duangmal K."/>
        </authorList>
    </citation>
    <scope>NUCLEOTIDE SEQUENCE [LARGE SCALE GENOMIC DNA]</scope>
    <source>
        <strain evidence="2 3">DW16-2</strain>
    </source>
</reference>
<dbReference type="EMBL" id="JBBJUP010000007">
    <property type="protein sequence ID" value="MEJ8279428.1"/>
    <property type="molecule type" value="Genomic_DNA"/>
</dbReference>
<dbReference type="RefSeq" id="WP_340289023.1">
    <property type="nucleotide sequence ID" value="NZ_JBBJUP010000007.1"/>
</dbReference>
<evidence type="ECO:0000313" key="3">
    <source>
        <dbReference type="Proteomes" id="UP001364211"/>
    </source>
</evidence>
<keyword evidence="1" id="KW-1133">Transmembrane helix</keyword>
<organism evidence="2 3">
    <name type="scientific">Pseudonocardia spirodelae</name>
    <dbReference type="NCBI Taxonomy" id="3133431"/>
    <lineage>
        <taxon>Bacteria</taxon>
        <taxon>Bacillati</taxon>
        <taxon>Actinomycetota</taxon>
        <taxon>Actinomycetes</taxon>
        <taxon>Pseudonocardiales</taxon>
        <taxon>Pseudonocardiaceae</taxon>
        <taxon>Pseudonocardia</taxon>
    </lineage>
</organism>
<dbReference type="InterPro" id="IPR030802">
    <property type="entry name" value="Permease_MalE"/>
</dbReference>
<keyword evidence="3" id="KW-1185">Reference proteome</keyword>
<dbReference type="Proteomes" id="UP001364211">
    <property type="component" value="Unassembled WGS sequence"/>
</dbReference>
<comment type="caution">
    <text evidence="2">The sequence shown here is derived from an EMBL/GenBank/DDBJ whole genome shotgun (WGS) entry which is preliminary data.</text>
</comment>
<sequence>MTTLNRENLAVLRRVYGGPLSALEELGKQATFYTKALAWVYRALGRYKKEEVRLIAEVGMGNGALALIGGSAVISGFILFFGGTTAGVQAYQALNNIDLEALAGFTSANVGTRLLVPIIMGAALAATIGTGFTAQLGAMRINEEIDAIEVMGIPSMPYLVTTRIIAGLIVVVPLYAVGLVMAYAGWKFTQVVAFGLSSGTFDHYFDTFLQPIDIVYAMLQGLAQVVVVVLIHTYYGFNATGGPVGVGEAVGRAVRLSLIAVMTAALAVAMAVYGGADTFRISG</sequence>
<protein>
    <submittedName>
        <fullName evidence="2">ABC transporter permease</fullName>
    </submittedName>
</protein>
<proteinExistence type="predicted"/>
<accession>A0ABU8T646</accession>
<evidence type="ECO:0000313" key="2">
    <source>
        <dbReference type="EMBL" id="MEJ8279428.1"/>
    </source>
</evidence>
<feature type="transmembrane region" description="Helical" evidence="1">
    <location>
        <begin position="214"/>
        <end position="235"/>
    </location>
</feature>
<name>A0ABU8T646_9PSEU</name>